<keyword evidence="4 5" id="KW-0448">Lipopolysaccharide biosynthesis</keyword>
<organism evidence="6 7">
    <name type="scientific">candidate division KSB3 bacterium</name>
    <dbReference type="NCBI Taxonomy" id="2044937"/>
    <lineage>
        <taxon>Bacteria</taxon>
        <taxon>candidate division KSB3</taxon>
    </lineage>
</organism>
<comment type="function">
    <text evidence="5">Activates KDO (a required 8-carbon sugar) for incorporation into bacterial lipopolysaccharide in Gram-negative bacteria.</text>
</comment>
<comment type="pathway">
    <text evidence="5">Nucleotide-sugar biosynthesis; CMP-3-deoxy-D-manno-octulosonate biosynthesis; CMP-3-deoxy-D-manno-octulosonate from 3-deoxy-D-manno-octulosonate and CTP: step 1/1.</text>
</comment>
<comment type="caution">
    <text evidence="6">The sequence shown here is derived from an EMBL/GenBank/DDBJ whole genome shotgun (WGS) entry which is preliminary data.</text>
</comment>
<evidence type="ECO:0000256" key="4">
    <source>
        <dbReference type="ARBA" id="ARBA00022985"/>
    </source>
</evidence>
<dbReference type="EC" id="2.7.7.38" evidence="5"/>
<dbReference type="NCBIfam" id="NF003952">
    <property type="entry name" value="PRK05450.1-5"/>
    <property type="match status" value="1"/>
</dbReference>
<dbReference type="CDD" id="cd02517">
    <property type="entry name" value="CMP-KDO-Synthetase"/>
    <property type="match status" value="1"/>
</dbReference>
<dbReference type="HAMAP" id="MF_00057">
    <property type="entry name" value="KdsB"/>
    <property type="match status" value="1"/>
</dbReference>
<dbReference type="GO" id="GO:0016020">
    <property type="term" value="C:membrane"/>
    <property type="evidence" value="ECO:0007669"/>
    <property type="project" value="UniProtKB-SubCell"/>
</dbReference>
<gene>
    <name evidence="5 6" type="primary">kdsB</name>
    <name evidence="6" type="ORF">CSB45_00585</name>
</gene>
<dbReference type="Proteomes" id="UP000229740">
    <property type="component" value="Unassembled WGS sequence"/>
</dbReference>
<evidence type="ECO:0000256" key="2">
    <source>
        <dbReference type="ARBA" id="ARBA00022679"/>
    </source>
</evidence>
<evidence type="ECO:0000313" key="6">
    <source>
        <dbReference type="EMBL" id="PID60188.1"/>
    </source>
</evidence>
<dbReference type="PANTHER" id="PTHR42866">
    <property type="entry name" value="3-DEOXY-MANNO-OCTULOSONATE CYTIDYLYLTRANSFERASE"/>
    <property type="match status" value="1"/>
</dbReference>
<evidence type="ECO:0000256" key="1">
    <source>
        <dbReference type="ARBA" id="ARBA00004370"/>
    </source>
</evidence>
<dbReference type="GO" id="GO:0008690">
    <property type="term" value="F:3-deoxy-manno-octulosonate cytidylyltransferase activity"/>
    <property type="evidence" value="ECO:0007669"/>
    <property type="project" value="UniProtKB-UniRule"/>
</dbReference>
<comment type="similarity">
    <text evidence="5">Belongs to the KdsB family.</text>
</comment>
<dbReference type="GO" id="GO:0005829">
    <property type="term" value="C:cytosol"/>
    <property type="evidence" value="ECO:0007669"/>
    <property type="project" value="TreeGrafter"/>
</dbReference>
<keyword evidence="3 5" id="KW-0548">Nucleotidyltransferase</keyword>
<sequence length="258" mass="29004">MKVVGIIPARYESVRFPGKPLADIQGKPMIQHVYERCCRVPLFERVIVATDDLRIQEAVSGFGGEVCMTLKTHRTGTDRLAEAARDLDAEIIVNVQGDEPLIQPEMIELAVQALLDDPDVVIGTLKHKIRTPEGLFNPNVVKVICDVNDRAVYFSRSPIPHIKGRDMRGEGFGGFEFYRHIGLYAYRRTFLLKFVDFAQTPLEIAEGLEQLRAMEYGYRIKVLETAGEIIGIDTPEDLERLRQLLNSREDGMGKTGCG</sequence>
<dbReference type="FunFam" id="3.90.550.10:FF:000011">
    <property type="entry name" value="3-deoxy-manno-octulosonate cytidylyltransferase"/>
    <property type="match status" value="1"/>
</dbReference>
<dbReference type="InterPro" id="IPR004528">
    <property type="entry name" value="KdsB"/>
</dbReference>
<comment type="catalytic activity">
    <reaction evidence="5">
        <text>3-deoxy-alpha-D-manno-oct-2-ulosonate + CTP = CMP-3-deoxy-beta-D-manno-octulosonate + diphosphate</text>
        <dbReference type="Rhea" id="RHEA:23448"/>
        <dbReference type="ChEBI" id="CHEBI:33019"/>
        <dbReference type="ChEBI" id="CHEBI:37563"/>
        <dbReference type="ChEBI" id="CHEBI:85986"/>
        <dbReference type="ChEBI" id="CHEBI:85987"/>
        <dbReference type="EC" id="2.7.7.38"/>
    </reaction>
</comment>
<comment type="subcellular location">
    <subcellularLocation>
        <location evidence="5">Cytoplasm</location>
    </subcellularLocation>
    <subcellularLocation>
        <location evidence="1">Membrane</location>
    </subcellularLocation>
</comment>
<keyword evidence="5" id="KW-0963">Cytoplasm</keyword>
<reference evidence="6 7" key="1">
    <citation type="submission" date="2017-10" db="EMBL/GenBank/DDBJ databases">
        <title>Novel microbial diversity and functional potential in the marine mammal oral microbiome.</title>
        <authorList>
            <person name="Dudek N.K."/>
            <person name="Sun C.L."/>
            <person name="Burstein D."/>
            <person name="Kantor R.S."/>
            <person name="Aliaga Goltsman D.S."/>
            <person name="Bik E.M."/>
            <person name="Thomas B.C."/>
            <person name="Banfield J.F."/>
            <person name="Relman D.A."/>
        </authorList>
    </citation>
    <scope>NUCLEOTIDE SEQUENCE [LARGE SCALE GENOMIC DNA]</scope>
    <source>
        <strain evidence="6">DOLZORAL124_49_17</strain>
    </source>
</reference>
<evidence type="ECO:0000256" key="5">
    <source>
        <dbReference type="HAMAP-Rule" id="MF_00057"/>
    </source>
</evidence>
<dbReference type="InterPro" id="IPR003329">
    <property type="entry name" value="Cytidylyl_trans"/>
</dbReference>
<dbReference type="AlphaFoldDB" id="A0A2G6EEQ4"/>
<proteinExistence type="inferred from homology"/>
<dbReference type="NCBIfam" id="TIGR00466">
    <property type="entry name" value="kdsB"/>
    <property type="match status" value="1"/>
</dbReference>
<dbReference type="NCBIfam" id="NF003950">
    <property type="entry name" value="PRK05450.1-3"/>
    <property type="match status" value="1"/>
</dbReference>
<dbReference type="GO" id="GO:0009103">
    <property type="term" value="P:lipopolysaccharide biosynthetic process"/>
    <property type="evidence" value="ECO:0007669"/>
    <property type="project" value="UniProtKB-UniRule"/>
</dbReference>
<dbReference type="SUPFAM" id="SSF53448">
    <property type="entry name" value="Nucleotide-diphospho-sugar transferases"/>
    <property type="match status" value="1"/>
</dbReference>
<evidence type="ECO:0000313" key="7">
    <source>
        <dbReference type="Proteomes" id="UP000229740"/>
    </source>
</evidence>
<evidence type="ECO:0000256" key="3">
    <source>
        <dbReference type="ARBA" id="ARBA00022695"/>
    </source>
</evidence>
<dbReference type="InterPro" id="IPR029044">
    <property type="entry name" value="Nucleotide-diphossugar_trans"/>
</dbReference>
<accession>A0A2G6EEQ4</accession>
<protein>
    <recommendedName>
        <fullName evidence="5">3-deoxy-manno-octulosonate cytidylyltransferase</fullName>
        <ecNumber evidence="5">2.7.7.38</ecNumber>
    </recommendedName>
    <alternativeName>
        <fullName evidence="5">CMP-2-keto-3-deoxyoctulosonic acid synthase</fullName>
        <shortName evidence="5">CKS</shortName>
        <shortName evidence="5">CMP-KDO synthase</shortName>
    </alternativeName>
</protein>
<dbReference type="Gene3D" id="3.90.550.10">
    <property type="entry name" value="Spore Coat Polysaccharide Biosynthesis Protein SpsA, Chain A"/>
    <property type="match status" value="1"/>
</dbReference>
<dbReference type="GO" id="GO:0033468">
    <property type="term" value="P:CMP-keto-3-deoxy-D-manno-octulosonic acid biosynthetic process"/>
    <property type="evidence" value="ECO:0007669"/>
    <property type="project" value="UniProtKB-UniRule"/>
</dbReference>
<keyword evidence="2 5" id="KW-0808">Transferase</keyword>
<dbReference type="Pfam" id="PF02348">
    <property type="entry name" value="CTP_transf_3"/>
    <property type="match status" value="1"/>
</dbReference>
<dbReference type="PANTHER" id="PTHR42866:SF2">
    <property type="entry name" value="3-DEOXY-MANNO-OCTULOSONATE CYTIDYLYLTRANSFERASE, MITOCHONDRIAL"/>
    <property type="match status" value="1"/>
</dbReference>
<dbReference type="EMBL" id="PDPS01000009">
    <property type="protein sequence ID" value="PID60188.1"/>
    <property type="molecule type" value="Genomic_DNA"/>
</dbReference>
<name>A0A2G6EEQ4_9BACT</name>
<dbReference type="NCBIfam" id="NF009905">
    <property type="entry name" value="PRK13368.1"/>
    <property type="match status" value="1"/>
</dbReference>
<dbReference type="UniPathway" id="UPA00358">
    <property type="reaction ID" value="UER00476"/>
</dbReference>